<dbReference type="InterPro" id="IPR036743">
    <property type="entry name" value="ARPC5_sf"/>
</dbReference>
<dbReference type="Proteomes" id="UP001152798">
    <property type="component" value="Chromosome 1"/>
</dbReference>
<comment type="similarity">
    <text evidence="2 5">Belongs to the ARPC5 family.</text>
</comment>
<evidence type="ECO:0000313" key="6">
    <source>
        <dbReference type="EMBL" id="CAH1391597.1"/>
    </source>
</evidence>
<name>A0A9P0E3E2_NEZVI</name>
<dbReference type="GO" id="GO:0030833">
    <property type="term" value="P:regulation of actin filament polymerization"/>
    <property type="evidence" value="ECO:0007669"/>
    <property type="project" value="InterPro"/>
</dbReference>
<evidence type="ECO:0000256" key="4">
    <source>
        <dbReference type="ARBA" id="ARBA00023212"/>
    </source>
</evidence>
<keyword evidence="4 5" id="KW-0206">Cytoskeleton</keyword>
<organism evidence="6 7">
    <name type="scientific">Nezara viridula</name>
    <name type="common">Southern green stink bug</name>
    <name type="synonym">Cimex viridulus</name>
    <dbReference type="NCBI Taxonomy" id="85310"/>
    <lineage>
        <taxon>Eukaryota</taxon>
        <taxon>Metazoa</taxon>
        <taxon>Ecdysozoa</taxon>
        <taxon>Arthropoda</taxon>
        <taxon>Hexapoda</taxon>
        <taxon>Insecta</taxon>
        <taxon>Pterygota</taxon>
        <taxon>Neoptera</taxon>
        <taxon>Paraneoptera</taxon>
        <taxon>Hemiptera</taxon>
        <taxon>Heteroptera</taxon>
        <taxon>Panheteroptera</taxon>
        <taxon>Pentatomomorpha</taxon>
        <taxon>Pentatomoidea</taxon>
        <taxon>Pentatomidae</taxon>
        <taxon>Pentatominae</taxon>
        <taxon>Nezara</taxon>
    </lineage>
</organism>
<dbReference type="FunFam" id="1.25.40.190:FF:000004">
    <property type="entry name" value="Actin-related protein 2/3 complex subunit 5"/>
    <property type="match status" value="1"/>
</dbReference>
<evidence type="ECO:0000256" key="5">
    <source>
        <dbReference type="RuleBase" id="RU004301"/>
    </source>
</evidence>
<dbReference type="PIRSF" id="PIRSF039096">
    <property type="entry name" value="p16-ARC"/>
    <property type="match status" value="1"/>
</dbReference>
<dbReference type="Gene3D" id="1.25.40.190">
    <property type="entry name" value="Actin-related protein 2/3 complex subunit 5"/>
    <property type="match status" value="1"/>
</dbReference>
<proteinExistence type="inferred from homology"/>
<evidence type="ECO:0000313" key="7">
    <source>
        <dbReference type="Proteomes" id="UP001152798"/>
    </source>
</evidence>
<dbReference type="AlphaFoldDB" id="A0A9P0E3E2"/>
<protein>
    <recommendedName>
        <fullName evidence="5">Actin-related protein 2/3 complex subunit 5</fullName>
    </recommendedName>
</protein>
<evidence type="ECO:0000256" key="2">
    <source>
        <dbReference type="ARBA" id="ARBA00006084"/>
    </source>
</evidence>
<dbReference type="EMBL" id="OV725077">
    <property type="protein sequence ID" value="CAH1391597.1"/>
    <property type="molecule type" value="Genomic_DNA"/>
</dbReference>
<comment type="subcellular location">
    <subcellularLocation>
        <location evidence="1">Cytoplasm</location>
        <location evidence="1">Cytoskeleton</location>
    </subcellularLocation>
</comment>
<dbReference type="SUPFAM" id="SSF69103">
    <property type="entry name" value="Arp2/3 complex 16 kDa subunit ARPC5"/>
    <property type="match status" value="1"/>
</dbReference>
<dbReference type="OrthoDB" id="429520at2759"/>
<dbReference type="Pfam" id="PF04699">
    <property type="entry name" value="P16-Arc"/>
    <property type="match status" value="1"/>
</dbReference>
<keyword evidence="7" id="KW-1185">Reference proteome</keyword>
<dbReference type="GO" id="GO:0005885">
    <property type="term" value="C:Arp2/3 protein complex"/>
    <property type="evidence" value="ECO:0007669"/>
    <property type="project" value="InterPro"/>
</dbReference>
<dbReference type="GO" id="GO:0034314">
    <property type="term" value="P:Arp2/3 complex-mediated actin nucleation"/>
    <property type="evidence" value="ECO:0007669"/>
    <property type="project" value="InterPro"/>
</dbReference>
<comment type="function">
    <text evidence="5">Functions as component of the Arp2/3 complex which is involved in regulation of actin polymerization and together with an activating nucleation-promoting factor (NPF) mediates the formation of branched actin networks. Arp2/3 complex plays a critical role in the control of cell morphogenesis via the modulation of cell polarity development.</text>
</comment>
<dbReference type="InterPro" id="IPR006789">
    <property type="entry name" value="ARPC5"/>
</dbReference>
<gene>
    <name evidence="6" type="ORF">NEZAVI_LOCUS2592</name>
</gene>
<keyword evidence="3" id="KW-0963">Cytoplasm</keyword>
<dbReference type="PANTHER" id="PTHR12644">
    <property type="entry name" value="ARP2/3 COMPLEX 16 KD SUBUNIT P16-ARC"/>
    <property type="match status" value="1"/>
</dbReference>
<evidence type="ECO:0000256" key="3">
    <source>
        <dbReference type="ARBA" id="ARBA00022490"/>
    </source>
</evidence>
<reference evidence="6" key="1">
    <citation type="submission" date="2022-01" db="EMBL/GenBank/DDBJ databases">
        <authorList>
            <person name="King R."/>
        </authorList>
    </citation>
    <scope>NUCLEOTIDE SEQUENCE</scope>
</reference>
<evidence type="ECO:0000256" key="1">
    <source>
        <dbReference type="ARBA" id="ARBA00004245"/>
    </source>
</evidence>
<accession>A0A9P0E3E2</accession>
<sequence length="152" mass="17038">MATNTLSAAFRKIDVDQYNEDNYREDEVADSQSPPAAPDENEITQLLNQGNSLEALKVVLRNAPLTSKNPQVKESALNLTMKVLMSFKSSQVDEAVNSLDVEMIDTLMKYIYKGFEFPSEKRCGQLLLWHEKVYSVGGVGSIVRVLTDHKRA</sequence>